<dbReference type="HOGENOM" id="CLU_010194_44_0_1"/>
<evidence type="ECO:0000256" key="1">
    <source>
        <dbReference type="ARBA" id="ARBA00006484"/>
    </source>
</evidence>
<dbReference type="InParanoid" id="A0A0C3CBL3"/>
<keyword evidence="2" id="KW-0560">Oxidoreductase</keyword>
<dbReference type="EMBL" id="KN832884">
    <property type="protein sequence ID" value="KIM96343.1"/>
    <property type="molecule type" value="Genomic_DNA"/>
</dbReference>
<dbReference type="OrthoDB" id="191139at2759"/>
<dbReference type="Pfam" id="PF00106">
    <property type="entry name" value="adh_short"/>
    <property type="match status" value="1"/>
</dbReference>
<sequence>MLLPAQCLSISILSHINHQISIIIYICKYISDRYAAAHANPQGAGDARPTALQIVKDENLEGKLAGKVIIITGTSAGIGIETARALSTTGATLLLTGRDKSKAYQALTGILDPPRVTFVEMDNASLDSVRTAAATILDKTGGQVNILINNAGIMAVPDLQLTKDGHELQFGTNHLAHFLLFQLLKQALMKSSTPEFHSRVVNVSSSGHRIHRINESDNYNFEKGEYNPWVAYAQSKVANIYMTNEIDRRYGSNGLHATSVHPGGIATTGLGKHMNPAIFEEFFSDPVKVRGLKSAEQGAATTVIAAIGKEWENKGGRYLVDCAEAMQGDEDGDMERLTYVSHTYDRKSETRLWQDSLKIVGLNNDM</sequence>
<comment type="similarity">
    <text evidence="1 3">Belongs to the short-chain dehydrogenases/reductases (SDR) family.</text>
</comment>
<dbReference type="AlphaFoldDB" id="A0A0C3CBL3"/>
<dbReference type="STRING" id="913774.A0A0C3CBL3"/>
<reference evidence="5" key="2">
    <citation type="submission" date="2015-01" db="EMBL/GenBank/DDBJ databases">
        <title>Evolutionary Origins and Diversification of the Mycorrhizal Mutualists.</title>
        <authorList>
            <consortium name="DOE Joint Genome Institute"/>
            <consortium name="Mycorrhizal Genomics Consortium"/>
            <person name="Kohler A."/>
            <person name="Kuo A."/>
            <person name="Nagy L.G."/>
            <person name="Floudas D."/>
            <person name="Copeland A."/>
            <person name="Barry K.W."/>
            <person name="Cichocki N."/>
            <person name="Veneault-Fourrey C."/>
            <person name="LaButti K."/>
            <person name="Lindquist E.A."/>
            <person name="Lipzen A."/>
            <person name="Lundell T."/>
            <person name="Morin E."/>
            <person name="Murat C."/>
            <person name="Riley R."/>
            <person name="Ohm R."/>
            <person name="Sun H."/>
            <person name="Tunlid A."/>
            <person name="Henrissat B."/>
            <person name="Grigoriev I.V."/>
            <person name="Hibbett D.S."/>
            <person name="Martin F."/>
        </authorList>
    </citation>
    <scope>NUCLEOTIDE SEQUENCE [LARGE SCALE GENOMIC DNA]</scope>
    <source>
        <strain evidence="5">Zn</strain>
    </source>
</reference>
<dbReference type="PANTHER" id="PTHR24320:SF272">
    <property type="entry name" value="NAD(P)-BINDING ROSSMANN-FOLD SUPERFAMILY PROTEIN"/>
    <property type="match status" value="1"/>
</dbReference>
<gene>
    <name evidence="4" type="ORF">OIDMADRAFT_58673</name>
</gene>
<accession>A0A0C3CBL3</accession>
<dbReference type="Proteomes" id="UP000054321">
    <property type="component" value="Unassembled WGS sequence"/>
</dbReference>
<name>A0A0C3CBL3_OIDMZ</name>
<evidence type="ECO:0000256" key="2">
    <source>
        <dbReference type="ARBA" id="ARBA00023002"/>
    </source>
</evidence>
<dbReference type="GO" id="GO:0016491">
    <property type="term" value="F:oxidoreductase activity"/>
    <property type="evidence" value="ECO:0007669"/>
    <property type="project" value="UniProtKB-KW"/>
</dbReference>
<dbReference type="PRINTS" id="PR00081">
    <property type="entry name" value="GDHRDH"/>
</dbReference>
<evidence type="ECO:0000313" key="5">
    <source>
        <dbReference type="Proteomes" id="UP000054321"/>
    </source>
</evidence>
<dbReference type="PANTHER" id="PTHR24320">
    <property type="entry name" value="RETINOL DEHYDROGENASE"/>
    <property type="match status" value="1"/>
</dbReference>
<dbReference type="PRINTS" id="PR00080">
    <property type="entry name" value="SDRFAMILY"/>
</dbReference>
<keyword evidence="5" id="KW-1185">Reference proteome</keyword>
<reference evidence="4 5" key="1">
    <citation type="submission" date="2014-04" db="EMBL/GenBank/DDBJ databases">
        <authorList>
            <consortium name="DOE Joint Genome Institute"/>
            <person name="Kuo A."/>
            <person name="Martino E."/>
            <person name="Perotto S."/>
            <person name="Kohler A."/>
            <person name="Nagy L.G."/>
            <person name="Floudas D."/>
            <person name="Copeland A."/>
            <person name="Barry K.W."/>
            <person name="Cichocki N."/>
            <person name="Veneault-Fourrey C."/>
            <person name="LaButti K."/>
            <person name="Lindquist E.A."/>
            <person name="Lipzen A."/>
            <person name="Lundell T."/>
            <person name="Morin E."/>
            <person name="Murat C."/>
            <person name="Sun H."/>
            <person name="Tunlid A."/>
            <person name="Henrissat B."/>
            <person name="Grigoriev I.V."/>
            <person name="Hibbett D.S."/>
            <person name="Martin F."/>
            <person name="Nordberg H.P."/>
            <person name="Cantor M.N."/>
            <person name="Hua S.X."/>
        </authorList>
    </citation>
    <scope>NUCLEOTIDE SEQUENCE [LARGE SCALE GENOMIC DNA]</scope>
    <source>
        <strain evidence="4 5">Zn</strain>
    </source>
</reference>
<organism evidence="4 5">
    <name type="scientific">Oidiodendron maius (strain Zn)</name>
    <dbReference type="NCBI Taxonomy" id="913774"/>
    <lineage>
        <taxon>Eukaryota</taxon>
        <taxon>Fungi</taxon>
        <taxon>Dikarya</taxon>
        <taxon>Ascomycota</taxon>
        <taxon>Pezizomycotina</taxon>
        <taxon>Leotiomycetes</taxon>
        <taxon>Leotiomycetes incertae sedis</taxon>
        <taxon>Myxotrichaceae</taxon>
        <taxon>Oidiodendron</taxon>
    </lineage>
</organism>
<proteinExistence type="inferred from homology"/>
<protein>
    <submittedName>
        <fullName evidence="4">Uncharacterized protein</fullName>
    </submittedName>
</protein>
<dbReference type="InterPro" id="IPR002347">
    <property type="entry name" value="SDR_fam"/>
</dbReference>
<evidence type="ECO:0000313" key="4">
    <source>
        <dbReference type="EMBL" id="KIM96343.1"/>
    </source>
</evidence>
<dbReference type="Gene3D" id="3.40.50.720">
    <property type="entry name" value="NAD(P)-binding Rossmann-like Domain"/>
    <property type="match status" value="1"/>
</dbReference>
<dbReference type="InterPro" id="IPR036291">
    <property type="entry name" value="NAD(P)-bd_dom_sf"/>
</dbReference>
<evidence type="ECO:0000256" key="3">
    <source>
        <dbReference type="RuleBase" id="RU000363"/>
    </source>
</evidence>
<dbReference type="SUPFAM" id="SSF51735">
    <property type="entry name" value="NAD(P)-binding Rossmann-fold domains"/>
    <property type="match status" value="1"/>
</dbReference>